<dbReference type="PANTHER" id="PTHR42988">
    <property type="entry name" value="PHOSPHOHYDROLASE"/>
    <property type="match status" value="1"/>
</dbReference>
<dbReference type="RefSeq" id="WP_143189296.1">
    <property type="nucleotide sequence ID" value="NZ_FMYQ01000019.1"/>
</dbReference>
<dbReference type="Pfam" id="PF00149">
    <property type="entry name" value="Metallophos"/>
    <property type="match status" value="1"/>
</dbReference>
<dbReference type="InterPro" id="IPR050884">
    <property type="entry name" value="CNP_phosphodiesterase-III"/>
</dbReference>
<keyword evidence="2" id="KW-0378">Hydrolase</keyword>
<evidence type="ECO:0000256" key="4">
    <source>
        <dbReference type="ARBA" id="ARBA00025742"/>
    </source>
</evidence>
<evidence type="ECO:0000259" key="6">
    <source>
        <dbReference type="Pfam" id="PF00149"/>
    </source>
</evidence>
<keyword evidence="5" id="KW-1133">Transmembrane helix</keyword>
<feature type="transmembrane region" description="Helical" evidence="5">
    <location>
        <begin position="66"/>
        <end position="83"/>
    </location>
</feature>
<protein>
    <submittedName>
        <fullName evidence="7">Calcineurin-like phosphoesterase</fullName>
    </submittedName>
</protein>
<keyword evidence="3" id="KW-0408">Iron</keyword>
<dbReference type="AlphaFoldDB" id="A0A1G6UGS6"/>
<feature type="transmembrane region" description="Helical" evidence="5">
    <location>
        <begin position="139"/>
        <end position="160"/>
    </location>
</feature>
<evidence type="ECO:0000313" key="8">
    <source>
        <dbReference type="Proteomes" id="UP000198908"/>
    </source>
</evidence>
<dbReference type="OrthoDB" id="7235496at2"/>
<feature type="transmembrane region" description="Helical" evidence="5">
    <location>
        <begin position="203"/>
        <end position="228"/>
    </location>
</feature>
<dbReference type="GO" id="GO:0046872">
    <property type="term" value="F:metal ion binding"/>
    <property type="evidence" value="ECO:0007669"/>
    <property type="project" value="UniProtKB-KW"/>
</dbReference>
<feature type="domain" description="Calcineurin-like phosphoesterase" evidence="6">
    <location>
        <begin position="244"/>
        <end position="468"/>
    </location>
</feature>
<sequence length="533" mass="60820">MQKHQPYSFSAPDREDELRAKFFGLIWEDEKHVQHVSGPWYLLAYLLILAGSLSVGFHLFSDWTQLYIVPAAILLAWIGYGGYRRTRSNEHWPSFRESLPAAVKLFIVSKGESLAAVASWPVVLLFVLLEWFFDRRYLPLWIVTRVASVSVLVSSVLMAYGEVNIFSRCPYLRPLIARSWTELMHERARDSVWSRLGLMGHYLVAWVGWTYAQAMVFAAIGCFVYWLFSRRIDRNARPLPDGVHHLSDLHITSGMDKPIQSDAYSNTKVFEKLKAQAQIADVLVISGDITDGGLRGEWHDFLAACNPLKAEAKFILCPGNHDLHPYSHKYRPKVSAIPMNSCLPRLRKIRYLRAVNELCPDGYVMESGGPIELNRYLARYDHVFSEYAYGNDGALARQVDSIWEAAFPMFWTIRDQMFVALDTNRLPSNLLTSALGDVGTAQLRRLKQIAGQLPFGARLIVVGHHHVYTPPSRNPLVELQMKYLQMLRSNALTRVLSAVDCHYLHGHRHYTFEFSIDRMSVASAPSARYKDTV</sequence>
<evidence type="ECO:0000256" key="2">
    <source>
        <dbReference type="ARBA" id="ARBA00022801"/>
    </source>
</evidence>
<gene>
    <name evidence="7" type="ORF">SAMN05421548_1197</name>
</gene>
<comment type="similarity">
    <text evidence="4">Belongs to the cyclic nucleotide phosphodiesterase class-III family.</text>
</comment>
<dbReference type="GO" id="GO:0016787">
    <property type="term" value="F:hydrolase activity"/>
    <property type="evidence" value="ECO:0007669"/>
    <property type="project" value="UniProtKB-KW"/>
</dbReference>
<feature type="transmembrane region" description="Helical" evidence="5">
    <location>
        <begin position="40"/>
        <end position="60"/>
    </location>
</feature>
<keyword evidence="5" id="KW-0472">Membrane</keyword>
<dbReference type="InterPro" id="IPR004843">
    <property type="entry name" value="Calcineurin-like_PHP"/>
</dbReference>
<proteinExistence type="inferred from homology"/>
<evidence type="ECO:0000256" key="1">
    <source>
        <dbReference type="ARBA" id="ARBA00022723"/>
    </source>
</evidence>
<keyword evidence="5" id="KW-0812">Transmembrane</keyword>
<dbReference type="STRING" id="416944.SAMN05421548_1197"/>
<dbReference type="InterPro" id="IPR029052">
    <property type="entry name" value="Metallo-depent_PP-like"/>
</dbReference>
<keyword evidence="8" id="KW-1185">Reference proteome</keyword>
<evidence type="ECO:0000256" key="5">
    <source>
        <dbReference type="SAM" id="Phobius"/>
    </source>
</evidence>
<name>A0A1G6UGS6_9BURK</name>
<evidence type="ECO:0000256" key="3">
    <source>
        <dbReference type="ARBA" id="ARBA00023004"/>
    </source>
</evidence>
<organism evidence="7 8">
    <name type="scientific">Paraburkholderia lycopersici</name>
    <dbReference type="NCBI Taxonomy" id="416944"/>
    <lineage>
        <taxon>Bacteria</taxon>
        <taxon>Pseudomonadati</taxon>
        <taxon>Pseudomonadota</taxon>
        <taxon>Betaproteobacteria</taxon>
        <taxon>Burkholderiales</taxon>
        <taxon>Burkholderiaceae</taxon>
        <taxon>Paraburkholderia</taxon>
    </lineage>
</organism>
<dbReference type="Gene3D" id="3.60.21.10">
    <property type="match status" value="2"/>
</dbReference>
<feature type="transmembrane region" description="Helical" evidence="5">
    <location>
        <begin position="114"/>
        <end position="133"/>
    </location>
</feature>
<evidence type="ECO:0000313" key="7">
    <source>
        <dbReference type="EMBL" id="SDD40610.1"/>
    </source>
</evidence>
<reference evidence="8" key="1">
    <citation type="submission" date="2016-09" db="EMBL/GenBank/DDBJ databases">
        <authorList>
            <person name="Varghese N."/>
            <person name="Submissions S."/>
        </authorList>
    </citation>
    <scope>NUCLEOTIDE SEQUENCE [LARGE SCALE GENOMIC DNA]</scope>
    <source>
        <strain evidence="8">TNe-862</strain>
    </source>
</reference>
<dbReference type="PANTHER" id="PTHR42988:SF2">
    <property type="entry name" value="CYCLIC NUCLEOTIDE PHOSPHODIESTERASE CBUA0032-RELATED"/>
    <property type="match status" value="1"/>
</dbReference>
<accession>A0A1G6UGS6</accession>
<dbReference type="SUPFAM" id="SSF56300">
    <property type="entry name" value="Metallo-dependent phosphatases"/>
    <property type="match status" value="1"/>
</dbReference>
<dbReference type="EMBL" id="FMYQ01000019">
    <property type="protein sequence ID" value="SDD40610.1"/>
    <property type="molecule type" value="Genomic_DNA"/>
</dbReference>
<keyword evidence="1" id="KW-0479">Metal-binding</keyword>
<dbReference type="Proteomes" id="UP000198908">
    <property type="component" value="Unassembled WGS sequence"/>
</dbReference>